<evidence type="ECO:0000256" key="3">
    <source>
        <dbReference type="RuleBase" id="RU000363"/>
    </source>
</evidence>
<organism evidence="4 5">
    <name type="scientific">Streptomyces roseirectus</name>
    <dbReference type="NCBI Taxonomy" id="2768066"/>
    <lineage>
        <taxon>Bacteria</taxon>
        <taxon>Bacillati</taxon>
        <taxon>Actinomycetota</taxon>
        <taxon>Actinomycetes</taxon>
        <taxon>Kitasatosporales</taxon>
        <taxon>Streptomycetaceae</taxon>
        <taxon>Streptomyces</taxon>
    </lineage>
</organism>
<dbReference type="PANTHER" id="PTHR44196">
    <property type="entry name" value="DEHYDROGENASE/REDUCTASE SDR FAMILY MEMBER 7B"/>
    <property type="match status" value="1"/>
</dbReference>
<dbReference type="InterPro" id="IPR036291">
    <property type="entry name" value="NAD(P)-bd_dom_sf"/>
</dbReference>
<dbReference type="NCBIfam" id="NF004526">
    <property type="entry name" value="PRK05872.1"/>
    <property type="match status" value="1"/>
</dbReference>
<dbReference type="EMBL" id="CP060828">
    <property type="protein sequence ID" value="QNP75483.1"/>
    <property type="molecule type" value="Genomic_DNA"/>
</dbReference>
<name>A0A7H0IRR7_9ACTN</name>
<evidence type="ECO:0000313" key="5">
    <source>
        <dbReference type="Proteomes" id="UP000516052"/>
    </source>
</evidence>
<dbReference type="GO" id="GO:0016491">
    <property type="term" value="F:oxidoreductase activity"/>
    <property type="evidence" value="ECO:0007669"/>
    <property type="project" value="UniProtKB-KW"/>
</dbReference>
<gene>
    <name evidence="4" type="ORF">IAG44_42855</name>
</gene>
<dbReference type="Proteomes" id="UP000516052">
    <property type="component" value="Chromosome"/>
</dbReference>
<reference evidence="4 5" key="1">
    <citation type="submission" date="2020-08" db="EMBL/GenBank/DDBJ databases">
        <title>A novel species.</title>
        <authorList>
            <person name="Gao J."/>
        </authorList>
    </citation>
    <scope>NUCLEOTIDE SEQUENCE [LARGE SCALE GENOMIC DNA]</scope>
    <source>
        <strain evidence="4 5">CRXT-G-22</strain>
    </source>
</reference>
<dbReference type="SUPFAM" id="SSF51735">
    <property type="entry name" value="NAD(P)-binding Rossmann-fold domains"/>
    <property type="match status" value="1"/>
</dbReference>
<dbReference type="PRINTS" id="PR00080">
    <property type="entry name" value="SDRFAMILY"/>
</dbReference>
<evidence type="ECO:0000313" key="4">
    <source>
        <dbReference type="EMBL" id="QNP75483.1"/>
    </source>
</evidence>
<dbReference type="InterPro" id="IPR002347">
    <property type="entry name" value="SDR_fam"/>
</dbReference>
<keyword evidence="5" id="KW-1185">Reference proteome</keyword>
<protein>
    <submittedName>
        <fullName evidence="4">SDR family oxidoreductase</fullName>
    </submittedName>
</protein>
<proteinExistence type="inferred from homology"/>
<dbReference type="KEGG" id="sroi:IAG44_42855"/>
<evidence type="ECO:0000256" key="2">
    <source>
        <dbReference type="ARBA" id="ARBA00023002"/>
    </source>
</evidence>
<dbReference type="RefSeq" id="WP_187752404.1">
    <property type="nucleotide sequence ID" value="NZ_CP060828.1"/>
</dbReference>
<dbReference type="PRINTS" id="PR00081">
    <property type="entry name" value="GDHRDH"/>
</dbReference>
<evidence type="ECO:0000256" key="1">
    <source>
        <dbReference type="ARBA" id="ARBA00006484"/>
    </source>
</evidence>
<dbReference type="InterPro" id="IPR020904">
    <property type="entry name" value="Sc_DH/Rdtase_CS"/>
</dbReference>
<comment type="similarity">
    <text evidence="1 3">Belongs to the short-chain dehydrogenases/reductases (SDR) family.</text>
</comment>
<dbReference type="PANTHER" id="PTHR44196:SF1">
    <property type="entry name" value="DEHYDROGENASE_REDUCTASE SDR FAMILY MEMBER 7B"/>
    <property type="match status" value="1"/>
</dbReference>
<dbReference type="Pfam" id="PF00106">
    <property type="entry name" value="adh_short"/>
    <property type="match status" value="1"/>
</dbReference>
<dbReference type="Gene3D" id="3.40.50.720">
    <property type="entry name" value="NAD(P)-binding Rossmann-like Domain"/>
    <property type="match status" value="1"/>
</dbReference>
<keyword evidence="2" id="KW-0560">Oxidoreductase</keyword>
<dbReference type="GO" id="GO:0016020">
    <property type="term" value="C:membrane"/>
    <property type="evidence" value="ECO:0007669"/>
    <property type="project" value="TreeGrafter"/>
</dbReference>
<sequence>MTALASGTKTGRMALAGKRVLVTGAARGLGLELATVLAARGARLSLVGLEPDLLQAAADALGPGHVWFAADVTDQTALDDAVKGTVAALGGIDAVVPNAGIANVGTLAGGPVNAHVRTIDVNVNGTIRTVSACLPHLIESRGYALLIASVGSFSMFPGLGTYCASKAAVEHLANALRLELAHTGVRVGSAHPAFLNTDLVRDSDATSRAFSAARRRLRGPLNSTYSPRQCAQALADGIAKRKRRVYVPRSLAVMQALRPLVLSPLGDAVLKRQLRTPEYIPALEDEVTALGRAFGAKSVENKEKRAL</sequence>
<dbReference type="PROSITE" id="PS00061">
    <property type="entry name" value="ADH_SHORT"/>
    <property type="match status" value="1"/>
</dbReference>
<dbReference type="AlphaFoldDB" id="A0A7H0IRR7"/>
<accession>A0A7H0IRR7</accession>